<protein>
    <submittedName>
        <fullName evidence="2">Uncharacterized protein</fullName>
    </submittedName>
</protein>
<dbReference type="AlphaFoldDB" id="A0A5C3MNA7"/>
<keyword evidence="3" id="KW-1185">Reference proteome</keyword>
<keyword evidence="1" id="KW-0812">Transmembrane</keyword>
<dbReference type="EMBL" id="ML213526">
    <property type="protein sequence ID" value="TFK46939.1"/>
    <property type="molecule type" value="Genomic_DNA"/>
</dbReference>
<gene>
    <name evidence="2" type="ORF">OE88DRAFT_1637265</name>
</gene>
<proteinExistence type="predicted"/>
<dbReference type="Proteomes" id="UP000305948">
    <property type="component" value="Unassembled WGS sequence"/>
</dbReference>
<keyword evidence="1" id="KW-0472">Membrane</keyword>
<keyword evidence="1" id="KW-1133">Transmembrane helix</keyword>
<evidence type="ECO:0000313" key="3">
    <source>
        <dbReference type="Proteomes" id="UP000305948"/>
    </source>
</evidence>
<accession>A0A5C3MNA7</accession>
<reference evidence="2 3" key="1">
    <citation type="journal article" date="2019" name="Nat. Ecol. Evol.">
        <title>Megaphylogeny resolves global patterns of mushroom evolution.</title>
        <authorList>
            <person name="Varga T."/>
            <person name="Krizsan K."/>
            <person name="Foldi C."/>
            <person name="Dima B."/>
            <person name="Sanchez-Garcia M."/>
            <person name="Sanchez-Ramirez S."/>
            <person name="Szollosi G.J."/>
            <person name="Szarkandi J.G."/>
            <person name="Papp V."/>
            <person name="Albert L."/>
            <person name="Andreopoulos W."/>
            <person name="Angelini C."/>
            <person name="Antonin V."/>
            <person name="Barry K.W."/>
            <person name="Bougher N.L."/>
            <person name="Buchanan P."/>
            <person name="Buyck B."/>
            <person name="Bense V."/>
            <person name="Catcheside P."/>
            <person name="Chovatia M."/>
            <person name="Cooper J."/>
            <person name="Damon W."/>
            <person name="Desjardin D."/>
            <person name="Finy P."/>
            <person name="Geml J."/>
            <person name="Haridas S."/>
            <person name="Hughes K."/>
            <person name="Justo A."/>
            <person name="Karasinski D."/>
            <person name="Kautmanova I."/>
            <person name="Kiss B."/>
            <person name="Kocsube S."/>
            <person name="Kotiranta H."/>
            <person name="LaButti K.M."/>
            <person name="Lechner B.E."/>
            <person name="Liimatainen K."/>
            <person name="Lipzen A."/>
            <person name="Lukacs Z."/>
            <person name="Mihaltcheva S."/>
            <person name="Morgado L.N."/>
            <person name="Niskanen T."/>
            <person name="Noordeloos M.E."/>
            <person name="Ohm R.A."/>
            <person name="Ortiz-Santana B."/>
            <person name="Ovrebo C."/>
            <person name="Racz N."/>
            <person name="Riley R."/>
            <person name="Savchenko A."/>
            <person name="Shiryaev A."/>
            <person name="Soop K."/>
            <person name="Spirin V."/>
            <person name="Szebenyi C."/>
            <person name="Tomsovsky M."/>
            <person name="Tulloss R.E."/>
            <person name="Uehling J."/>
            <person name="Grigoriev I.V."/>
            <person name="Vagvolgyi C."/>
            <person name="Papp T."/>
            <person name="Martin F.M."/>
            <person name="Miettinen O."/>
            <person name="Hibbett D.S."/>
            <person name="Nagy L.G."/>
        </authorList>
    </citation>
    <scope>NUCLEOTIDE SEQUENCE [LARGE SCALE GENOMIC DNA]</scope>
    <source>
        <strain evidence="2 3">OMC1185</strain>
    </source>
</reference>
<name>A0A5C3MNA7_9AGAM</name>
<evidence type="ECO:0000313" key="2">
    <source>
        <dbReference type="EMBL" id="TFK46939.1"/>
    </source>
</evidence>
<feature type="transmembrane region" description="Helical" evidence="1">
    <location>
        <begin position="12"/>
        <end position="31"/>
    </location>
</feature>
<evidence type="ECO:0000256" key="1">
    <source>
        <dbReference type="SAM" id="Phobius"/>
    </source>
</evidence>
<organism evidence="2 3">
    <name type="scientific">Heliocybe sulcata</name>
    <dbReference type="NCBI Taxonomy" id="5364"/>
    <lineage>
        <taxon>Eukaryota</taxon>
        <taxon>Fungi</taxon>
        <taxon>Dikarya</taxon>
        <taxon>Basidiomycota</taxon>
        <taxon>Agaricomycotina</taxon>
        <taxon>Agaricomycetes</taxon>
        <taxon>Gloeophyllales</taxon>
        <taxon>Gloeophyllaceae</taxon>
        <taxon>Heliocybe</taxon>
    </lineage>
</organism>
<dbReference type="OrthoDB" id="2758729at2759"/>
<sequence>LTMGLAVDVWGYIIGAVSLVALVAAAVRKYLPSVRMKELQGVLADMNMILSRAIEAGYLPDPAFIARVQQDIEVLDRERDDLRERTLCATTFFKECREGVLGLSREIGVCMDRAKELRATVVVSDVLV</sequence>
<feature type="non-terminal residue" evidence="2">
    <location>
        <position position="1"/>
    </location>
</feature>